<dbReference type="InterPro" id="IPR002657">
    <property type="entry name" value="BilAc:Na_symport/Acr3"/>
</dbReference>
<feature type="transmembrane region" description="Helical" evidence="7">
    <location>
        <begin position="334"/>
        <end position="357"/>
    </location>
</feature>
<organism evidence="8 9">
    <name type="scientific">Penstemon davidsonii</name>
    <dbReference type="NCBI Taxonomy" id="160366"/>
    <lineage>
        <taxon>Eukaryota</taxon>
        <taxon>Viridiplantae</taxon>
        <taxon>Streptophyta</taxon>
        <taxon>Embryophyta</taxon>
        <taxon>Tracheophyta</taxon>
        <taxon>Spermatophyta</taxon>
        <taxon>Magnoliopsida</taxon>
        <taxon>eudicotyledons</taxon>
        <taxon>Gunneridae</taxon>
        <taxon>Pentapetalae</taxon>
        <taxon>asterids</taxon>
        <taxon>lamiids</taxon>
        <taxon>Lamiales</taxon>
        <taxon>Plantaginaceae</taxon>
        <taxon>Cheloneae</taxon>
        <taxon>Penstemon</taxon>
    </lineage>
</organism>
<dbReference type="InterPro" id="IPR007493">
    <property type="entry name" value="DUF538"/>
</dbReference>
<comment type="similarity">
    <text evidence="3">Belongs to the bile acid:sodium symporter (BASS) (TC 2.A.28) family.</text>
</comment>
<evidence type="ECO:0000256" key="3">
    <source>
        <dbReference type="ARBA" id="ARBA00006528"/>
    </source>
</evidence>
<protein>
    <recommendedName>
        <fullName evidence="10">Sodium/metabolite cotransporter BASS3, chloroplastic</fullName>
    </recommendedName>
</protein>
<feature type="transmembrane region" description="Helical" evidence="7">
    <location>
        <begin position="428"/>
        <end position="452"/>
    </location>
</feature>
<keyword evidence="9" id="KW-1185">Reference proteome</keyword>
<proteinExistence type="inferred from homology"/>
<dbReference type="InterPro" id="IPR004710">
    <property type="entry name" value="Bilac:Na_transpt"/>
</dbReference>
<evidence type="ECO:0008006" key="10">
    <source>
        <dbReference type="Google" id="ProtNLM"/>
    </source>
</evidence>
<evidence type="ECO:0000256" key="1">
    <source>
        <dbReference type="ARBA" id="ARBA00004119"/>
    </source>
</evidence>
<evidence type="ECO:0000256" key="4">
    <source>
        <dbReference type="ARBA" id="ARBA00022692"/>
    </source>
</evidence>
<evidence type="ECO:0000313" key="9">
    <source>
        <dbReference type="Proteomes" id="UP001291926"/>
    </source>
</evidence>
<dbReference type="SUPFAM" id="SSF141562">
    <property type="entry name" value="At5g01610-like"/>
    <property type="match status" value="1"/>
</dbReference>
<dbReference type="Proteomes" id="UP001291926">
    <property type="component" value="Unassembled WGS sequence"/>
</dbReference>
<dbReference type="PANTHER" id="PTHR10361:SF33">
    <property type="entry name" value="SODIUM_METABOLITE COTRANSPORTER BASS3, CHLOROPLASTIC-RELATED"/>
    <property type="match status" value="1"/>
</dbReference>
<evidence type="ECO:0000256" key="6">
    <source>
        <dbReference type="ARBA" id="ARBA00023136"/>
    </source>
</evidence>
<evidence type="ECO:0000313" key="8">
    <source>
        <dbReference type="EMBL" id="KAK4482993.1"/>
    </source>
</evidence>
<dbReference type="EMBL" id="JAYDYQ010002534">
    <property type="protein sequence ID" value="KAK4482993.1"/>
    <property type="molecule type" value="Genomic_DNA"/>
</dbReference>
<accession>A0ABR0D2W8</accession>
<evidence type="ECO:0000256" key="5">
    <source>
        <dbReference type="ARBA" id="ARBA00022989"/>
    </source>
</evidence>
<dbReference type="Pfam" id="PF01758">
    <property type="entry name" value="SBF"/>
    <property type="match status" value="1"/>
</dbReference>
<feature type="transmembrane region" description="Helical" evidence="7">
    <location>
        <begin position="404"/>
        <end position="422"/>
    </location>
</feature>
<evidence type="ECO:0000256" key="7">
    <source>
        <dbReference type="SAM" id="Phobius"/>
    </source>
</evidence>
<comment type="caution">
    <text evidence="8">The sequence shown here is derived from an EMBL/GenBank/DDBJ whole genome shotgun (WGS) entry which is preliminary data.</text>
</comment>
<keyword evidence="5 7" id="KW-1133">Transmembrane helix</keyword>
<comment type="subcellular location">
    <subcellularLocation>
        <location evidence="2">Membrane</location>
        <topology evidence="2">Multi-pass membrane protein</topology>
    </subcellularLocation>
    <subcellularLocation>
        <location evidence="1">Plastid</location>
        <location evidence="1">Chloroplast envelope</location>
    </subcellularLocation>
</comment>
<dbReference type="Gene3D" id="1.20.1530.20">
    <property type="match status" value="1"/>
</dbReference>
<reference evidence="8 9" key="1">
    <citation type="journal article" date="2023" name="bioRxiv">
        <title>Genome report: Whole genome sequence and annotation of Penstemon davidsonii.</title>
        <authorList>
            <person name="Ostevik K.L."/>
            <person name="Alabady M."/>
            <person name="Zhang M."/>
            <person name="Rausher M.D."/>
        </authorList>
    </citation>
    <scope>NUCLEOTIDE SEQUENCE [LARGE SCALE GENOMIC DNA]</scope>
    <source>
        <strain evidence="8">DNT005</strain>
        <tissue evidence="8">Whole leaf</tissue>
    </source>
</reference>
<dbReference type="Pfam" id="PF04398">
    <property type="entry name" value="DUF538"/>
    <property type="match status" value="1"/>
</dbReference>
<keyword evidence="6 7" id="KW-0472">Membrane</keyword>
<dbReference type="PANTHER" id="PTHR10361">
    <property type="entry name" value="SODIUM-BILE ACID COTRANSPORTER"/>
    <property type="match status" value="1"/>
</dbReference>
<feature type="transmembrane region" description="Helical" evidence="7">
    <location>
        <begin position="464"/>
        <end position="483"/>
    </location>
</feature>
<dbReference type="InterPro" id="IPR038770">
    <property type="entry name" value="Na+/solute_symporter_sf"/>
</dbReference>
<evidence type="ECO:0000256" key="2">
    <source>
        <dbReference type="ARBA" id="ARBA00004141"/>
    </source>
</evidence>
<keyword evidence="4 7" id="KW-0812">Transmembrane</keyword>
<sequence length="493" mass="52936">MVLASNDSSIYDVLKQHGLPMGLLPKGISNFSLDSSGNFEVNLDRACNAKFENELHYDRNISGTLRFGRIDGLTGVTAQDLFLWFPVIEIRVDIPSSGLIYFDVGVVSKQFSLSSFETPRDCLAGPGPDLRDGRHVVETVSKVDFLILLRIRGVNRSSETLFKLDLNFTKLEIVLEIGLTDKRTRISRNYKTSGGGSFSAVACSTSSPLFGKVGLHKREGNFSLLSFGVDPIRGAVEFEEKSDASQVLSALLPFVVALTAVAALSQPSTFTWVSKDLYAPALGGIMLSIGIKLSIDDFALAFKRPLPLSIGFIAQYMVKPALGVLVARAFGMSPMFYTGFVLMSCVAGAQLSSYASFLSKGDVALSILLTSSSTIASVLITPLLTGLLIGSVVPVDAIAMSKSILQVVLAPVALGLVLNTYAKPIVSILQPLMPFVAMICTSMCIGSPLAINRSQILSAEGLKLVGPVLSFHALAFTLGYWISKIQPLRQVSF</sequence>
<dbReference type="Gene3D" id="2.30.240.10">
    <property type="entry name" value="At5g01610-like"/>
    <property type="match status" value="1"/>
</dbReference>
<dbReference type="InterPro" id="IPR036758">
    <property type="entry name" value="At5g01610-like"/>
</dbReference>
<feature type="transmembrane region" description="Helical" evidence="7">
    <location>
        <begin position="363"/>
        <end position="392"/>
    </location>
</feature>
<name>A0ABR0D2W8_9LAMI</name>
<gene>
    <name evidence="8" type="ORF">RD792_010167</name>
</gene>